<proteinExistence type="predicted"/>
<accession>A0A317WA23</accession>
<evidence type="ECO:0000313" key="2">
    <source>
        <dbReference type="Proteomes" id="UP000247233"/>
    </source>
</evidence>
<protein>
    <submittedName>
        <fullName evidence="1">Uncharacterized protein</fullName>
    </submittedName>
</protein>
<gene>
    <name evidence="1" type="ORF">BO70DRAFT_361507</name>
</gene>
<name>A0A317WA23_9EURO</name>
<dbReference type="Proteomes" id="UP000247233">
    <property type="component" value="Unassembled WGS sequence"/>
</dbReference>
<dbReference type="OrthoDB" id="4507639at2759"/>
<dbReference type="EMBL" id="MSFL01000010">
    <property type="protein sequence ID" value="PWY83384.1"/>
    <property type="molecule type" value="Genomic_DNA"/>
</dbReference>
<organism evidence="1 2">
    <name type="scientific">Aspergillus heteromorphus CBS 117.55</name>
    <dbReference type="NCBI Taxonomy" id="1448321"/>
    <lineage>
        <taxon>Eukaryota</taxon>
        <taxon>Fungi</taxon>
        <taxon>Dikarya</taxon>
        <taxon>Ascomycota</taxon>
        <taxon>Pezizomycotina</taxon>
        <taxon>Eurotiomycetes</taxon>
        <taxon>Eurotiomycetidae</taxon>
        <taxon>Eurotiales</taxon>
        <taxon>Aspergillaceae</taxon>
        <taxon>Aspergillus</taxon>
        <taxon>Aspergillus subgen. Circumdati</taxon>
    </lineage>
</organism>
<dbReference type="GeneID" id="37065292"/>
<dbReference type="VEuPathDB" id="FungiDB:BO70DRAFT_361507"/>
<dbReference type="AlphaFoldDB" id="A0A317WA23"/>
<dbReference type="RefSeq" id="XP_025399827.1">
    <property type="nucleotide sequence ID" value="XM_025543055.1"/>
</dbReference>
<comment type="caution">
    <text evidence="1">The sequence shown here is derived from an EMBL/GenBank/DDBJ whole genome shotgun (WGS) entry which is preliminary data.</text>
</comment>
<reference evidence="1 2" key="1">
    <citation type="submission" date="2016-12" db="EMBL/GenBank/DDBJ databases">
        <title>The genomes of Aspergillus section Nigri reveals drivers in fungal speciation.</title>
        <authorList>
            <consortium name="DOE Joint Genome Institute"/>
            <person name="Vesth T.C."/>
            <person name="Nybo J."/>
            <person name="Theobald S."/>
            <person name="Brandl J."/>
            <person name="Frisvad J.C."/>
            <person name="Nielsen K.F."/>
            <person name="Lyhne E.K."/>
            <person name="Kogle M.E."/>
            <person name="Kuo A."/>
            <person name="Riley R."/>
            <person name="Clum A."/>
            <person name="Nolan M."/>
            <person name="Lipzen A."/>
            <person name="Salamov A."/>
            <person name="Henrissat B."/>
            <person name="Wiebenga A."/>
            <person name="De Vries R.P."/>
            <person name="Grigoriev I.V."/>
            <person name="Mortensen U.H."/>
            <person name="Andersen M.R."/>
            <person name="Baker S.E."/>
        </authorList>
    </citation>
    <scope>NUCLEOTIDE SEQUENCE [LARGE SCALE GENOMIC DNA]</scope>
    <source>
        <strain evidence="1 2">CBS 117.55</strain>
    </source>
</reference>
<keyword evidence="2" id="KW-1185">Reference proteome</keyword>
<evidence type="ECO:0000313" key="1">
    <source>
        <dbReference type="EMBL" id="PWY83384.1"/>
    </source>
</evidence>
<sequence length="129" mass="13931">MTARVARELQVNILTRIGFHALQGILSVESGESTTFYDSSDGTPYAVRDVVHLRVWRKGQGKSTKHTFHIATDESVGLQSGCHAILGGDCVVGYVREDGDLPVAVTQLSKQSKGQSMSVGLIWEGRSQG</sequence>